<feature type="transmembrane region" description="Helical" evidence="1">
    <location>
        <begin position="149"/>
        <end position="166"/>
    </location>
</feature>
<evidence type="ECO:0000313" key="3">
    <source>
        <dbReference type="Proteomes" id="UP000447873"/>
    </source>
</evidence>
<organism evidence="2 3">
    <name type="scientific">Venturia inaequalis</name>
    <name type="common">Apple scab fungus</name>
    <dbReference type="NCBI Taxonomy" id="5025"/>
    <lineage>
        <taxon>Eukaryota</taxon>
        <taxon>Fungi</taxon>
        <taxon>Dikarya</taxon>
        <taxon>Ascomycota</taxon>
        <taxon>Pezizomycotina</taxon>
        <taxon>Dothideomycetes</taxon>
        <taxon>Pleosporomycetidae</taxon>
        <taxon>Venturiales</taxon>
        <taxon>Venturiaceae</taxon>
        <taxon>Venturia</taxon>
    </lineage>
</organism>
<dbReference type="AlphaFoldDB" id="A0A8H3VGI7"/>
<evidence type="ECO:0000256" key="1">
    <source>
        <dbReference type="SAM" id="Phobius"/>
    </source>
</evidence>
<proteinExistence type="predicted"/>
<protein>
    <submittedName>
        <fullName evidence="2">Uncharacterized protein</fullName>
    </submittedName>
</protein>
<name>A0A8H3VGI7_VENIN</name>
<gene>
    <name evidence="2" type="ORF">EG328_002510</name>
</gene>
<feature type="transmembrane region" description="Helical" evidence="1">
    <location>
        <begin position="254"/>
        <end position="273"/>
    </location>
</feature>
<accession>A0A8H3VGI7</accession>
<keyword evidence="1" id="KW-0812">Transmembrane</keyword>
<comment type="caution">
    <text evidence="2">The sequence shown here is derived from an EMBL/GenBank/DDBJ whole genome shotgun (WGS) entry which is preliminary data.</text>
</comment>
<feature type="transmembrane region" description="Helical" evidence="1">
    <location>
        <begin position="172"/>
        <end position="190"/>
    </location>
</feature>
<dbReference type="Proteomes" id="UP000447873">
    <property type="component" value="Unassembled WGS sequence"/>
</dbReference>
<dbReference type="EMBL" id="WNWS01000017">
    <property type="protein sequence ID" value="KAE9987525.1"/>
    <property type="molecule type" value="Genomic_DNA"/>
</dbReference>
<keyword evidence="1" id="KW-1133">Transmembrane helix</keyword>
<evidence type="ECO:0000313" key="2">
    <source>
        <dbReference type="EMBL" id="KAE9987525.1"/>
    </source>
</evidence>
<sequence length="432" mass="47961">MSINASNNAPSDFKGIENNFIGGIWKDYPFFYTNYGNLQLDIVGFLAVLGEGSVLANAQVSTLSSLIYIPRLLPAPQALLRPTRPSRLPTESGTVSGVFSGNKRDYVNYIGHLVLDAEKMPDYSVRCVEIKRAKEGKTVRATTFGPQSLLAVFGCIESLFLLGLAISYRDGMAIIAVLLLSLLSTLVGIGNKWQLRLHKRTADKAKAAPNGDVVIRYPRGNFLIVQCTEEVARELYFAPEAIEYLIRNSHAYRLISLVGTMMIMFGVITLANAQIQLQLAFAPCYILLNAAYWVVAALPSKLHWDTSCYEIAKQRFSHSEYFHEKTFMDGNTTFTKALWKAIIATKRIGWVKHSQATPNSKAWDAWLLQALEQANTANFYVNSDGVKVWEVPNWDAQGYLTGLLANPDYAEVASTMTMEIPVEDAMAGSERC</sequence>
<feature type="transmembrane region" description="Helical" evidence="1">
    <location>
        <begin position="279"/>
        <end position="298"/>
    </location>
</feature>
<reference evidence="2 3" key="1">
    <citation type="submission" date="2018-12" db="EMBL/GenBank/DDBJ databases">
        <title>Venturia inaequalis Genome Resource.</title>
        <authorList>
            <person name="Lichtner F.J."/>
        </authorList>
    </citation>
    <scope>NUCLEOTIDE SEQUENCE [LARGE SCALE GENOMIC DNA]</scope>
    <source>
        <strain evidence="2 3">120213</strain>
    </source>
</reference>
<keyword evidence="1" id="KW-0472">Membrane</keyword>